<organism evidence="1 2">
    <name type="scientific">Anas platyrhynchos</name>
    <name type="common">Mallard</name>
    <name type="synonym">Anas boschas</name>
    <dbReference type="NCBI Taxonomy" id="8839"/>
    <lineage>
        <taxon>Eukaryota</taxon>
        <taxon>Metazoa</taxon>
        <taxon>Chordata</taxon>
        <taxon>Craniata</taxon>
        <taxon>Vertebrata</taxon>
        <taxon>Euteleostomi</taxon>
        <taxon>Archelosauria</taxon>
        <taxon>Archosauria</taxon>
        <taxon>Dinosauria</taxon>
        <taxon>Saurischia</taxon>
        <taxon>Theropoda</taxon>
        <taxon>Coelurosauria</taxon>
        <taxon>Aves</taxon>
        <taxon>Neognathae</taxon>
        <taxon>Galloanserae</taxon>
        <taxon>Anseriformes</taxon>
        <taxon>Anatidae</taxon>
        <taxon>Anatinae</taxon>
        <taxon>Anas</taxon>
    </lineage>
</organism>
<accession>R0JL95</accession>
<evidence type="ECO:0000313" key="2">
    <source>
        <dbReference type="Proteomes" id="UP000296049"/>
    </source>
</evidence>
<keyword evidence="2" id="KW-1185">Reference proteome</keyword>
<gene>
    <name evidence="1" type="ORF">Anapl_12213</name>
</gene>
<dbReference type="AlphaFoldDB" id="R0JL95"/>
<reference evidence="2" key="1">
    <citation type="journal article" date="2013" name="Nat. Genet.">
        <title>The duck genome and transcriptome provide insight into an avian influenza virus reservoir species.</title>
        <authorList>
            <person name="Huang Y."/>
            <person name="Li Y."/>
            <person name="Burt D.W."/>
            <person name="Chen H."/>
            <person name="Zhang Y."/>
            <person name="Qian W."/>
            <person name="Kim H."/>
            <person name="Gan S."/>
            <person name="Zhao Y."/>
            <person name="Li J."/>
            <person name="Yi K."/>
            <person name="Feng H."/>
            <person name="Zhu P."/>
            <person name="Li B."/>
            <person name="Liu Q."/>
            <person name="Fairley S."/>
            <person name="Magor K.E."/>
            <person name="Du Z."/>
            <person name="Hu X."/>
            <person name="Goodman L."/>
            <person name="Tafer H."/>
            <person name="Vignal A."/>
            <person name="Lee T."/>
            <person name="Kim K.W."/>
            <person name="Sheng Z."/>
            <person name="An Y."/>
            <person name="Searle S."/>
            <person name="Herrero J."/>
            <person name="Groenen M.A."/>
            <person name="Crooijmans R.P."/>
            <person name="Faraut T."/>
            <person name="Cai Q."/>
            <person name="Webster R.G."/>
            <person name="Aldridge J.R."/>
            <person name="Warren W.C."/>
            <person name="Bartschat S."/>
            <person name="Kehr S."/>
            <person name="Marz M."/>
            <person name="Stadler P.F."/>
            <person name="Smith J."/>
            <person name="Kraus R.H."/>
            <person name="Zhao Y."/>
            <person name="Ren L."/>
            <person name="Fei J."/>
            <person name="Morisson M."/>
            <person name="Kaiser P."/>
            <person name="Griffin D.K."/>
            <person name="Rao M."/>
            <person name="Pitel F."/>
            <person name="Wang J."/>
            <person name="Li N."/>
        </authorList>
    </citation>
    <scope>NUCLEOTIDE SEQUENCE [LARGE SCALE GENOMIC DNA]</scope>
</reference>
<evidence type="ECO:0000313" key="1">
    <source>
        <dbReference type="EMBL" id="EOA97821.1"/>
    </source>
</evidence>
<proteinExistence type="predicted"/>
<dbReference type="Proteomes" id="UP000296049">
    <property type="component" value="Unassembled WGS sequence"/>
</dbReference>
<sequence length="49" mass="5636">LKVQDFFSPLHNLCERASHHPLAPSLRNICLYSVKRKGVLIFQAVVKFN</sequence>
<feature type="non-terminal residue" evidence="1">
    <location>
        <position position="49"/>
    </location>
</feature>
<protein>
    <submittedName>
        <fullName evidence="1">Uncharacterized protein</fullName>
    </submittedName>
</protein>
<feature type="non-terminal residue" evidence="1">
    <location>
        <position position="1"/>
    </location>
</feature>
<dbReference type="EMBL" id="KB743603">
    <property type="protein sequence ID" value="EOA97821.1"/>
    <property type="molecule type" value="Genomic_DNA"/>
</dbReference>
<name>R0JL95_ANAPL</name>